<feature type="transmembrane region" description="Helical" evidence="1">
    <location>
        <begin position="7"/>
        <end position="29"/>
    </location>
</feature>
<reference evidence="2 3" key="1">
    <citation type="submission" date="2019-01" db="EMBL/GenBank/DDBJ databases">
        <authorList>
            <consortium name="Pathogen Informatics"/>
        </authorList>
    </citation>
    <scope>NUCLEOTIDE SEQUENCE [LARGE SCALE GENOMIC DNA]</scope>
    <source>
        <strain evidence="2 3">NCTC10122</strain>
    </source>
</reference>
<dbReference type="InterPro" id="IPR029063">
    <property type="entry name" value="SAM-dependent_MTases_sf"/>
</dbReference>
<evidence type="ECO:0000313" key="2">
    <source>
        <dbReference type="EMBL" id="VEU60780.1"/>
    </source>
</evidence>
<protein>
    <submittedName>
        <fullName evidence="2">Uncharacterized protein</fullName>
    </submittedName>
</protein>
<dbReference type="SUPFAM" id="SSF53335">
    <property type="entry name" value="S-adenosyl-L-methionine-dependent methyltransferases"/>
    <property type="match status" value="1"/>
</dbReference>
<dbReference type="Gene3D" id="3.40.50.150">
    <property type="entry name" value="Vaccinia Virus protein VP39"/>
    <property type="match status" value="1"/>
</dbReference>
<evidence type="ECO:0000256" key="1">
    <source>
        <dbReference type="SAM" id="Phobius"/>
    </source>
</evidence>
<dbReference type="Proteomes" id="UP000290942">
    <property type="component" value="Chromosome"/>
</dbReference>
<gene>
    <name evidence="2" type="ORF">NCTC10122_00382</name>
</gene>
<dbReference type="EMBL" id="LR214970">
    <property type="protein sequence ID" value="VEU60780.1"/>
    <property type="molecule type" value="Genomic_DNA"/>
</dbReference>
<proteinExistence type="predicted"/>
<keyword evidence="1" id="KW-0812">Transmembrane</keyword>
<name>A0A449A9B9_9BACT</name>
<organism evidence="2 3">
    <name type="scientific">Mycoplasmopsis bovigenitalium</name>
    <dbReference type="NCBI Taxonomy" id="2112"/>
    <lineage>
        <taxon>Bacteria</taxon>
        <taxon>Bacillati</taxon>
        <taxon>Mycoplasmatota</taxon>
        <taxon>Mycoplasmoidales</taxon>
        <taxon>Metamycoplasmataceae</taxon>
        <taxon>Mycoplasmopsis</taxon>
    </lineage>
</organism>
<dbReference type="NCBIfam" id="NF045844">
    <property type="entry name" value="BC85_0335_fam"/>
    <property type="match status" value="1"/>
</dbReference>
<evidence type="ECO:0000313" key="3">
    <source>
        <dbReference type="Proteomes" id="UP000290942"/>
    </source>
</evidence>
<dbReference type="AlphaFoldDB" id="A0A449A9B9"/>
<accession>A0A449A9B9</accession>
<keyword evidence="1" id="KW-0472">Membrane</keyword>
<dbReference type="RefSeq" id="WP_129687680.1">
    <property type="nucleotide sequence ID" value="NZ_LR214970.1"/>
</dbReference>
<keyword evidence="1" id="KW-1133">Transmembrane helix</keyword>
<sequence>MPQWLKIALWVSVGVVGFLGISAFIISLVKVKKIKDKYINDKDALAKKQLIELRGENWGKLPYELKEFYNSKTNDNDIDSWINTVFLNDYKTLLIASKNLDYELVCLNLLSPSKITINKNNFDENKYAQACKINTELSNKKISVLSQNEIKDSKFDLIYATNIIENNTDIFANYFNLLNNNGMLVIRQDDTNKAKLRDLISDLKFAQVTYEVSSVASKFIYIVKNANIS</sequence>